<protein>
    <submittedName>
        <fullName evidence="4">Uncharacterized protein</fullName>
    </submittedName>
</protein>
<accession>A0A0E9NRM6</accession>
<dbReference type="PROSITE" id="PS50082">
    <property type="entry name" value="WD_REPEATS_2"/>
    <property type="match status" value="1"/>
</dbReference>
<dbReference type="InterPro" id="IPR036322">
    <property type="entry name" value="WD40_repeat_dom_sf"/>
</dbReference>
<dbReference type="InterPro" id="IPR001680">
    <property type="entry name" value="WD40_rpt"/>
</dbReference>
<reference evidence="4 5" key="3">
    <citation type="journal article" date="2015" name="Genome Announc.">
        <title>Draft Genome Sequence of the Archiascomycetous Yeast Saitoella complicata.</title>
        <authorList>
            <person name="Yamauchi K."/>
            <person name="Kondo S."/>
            <person name="Hamamoto M."/>
            <person name="Takahashi Y."/>
            <person name="Ogura Y."/>
            <person name="Hayashi T."/>
            <person name="Nishida H."/>
        </authorList>
    </citation>
    <scope>NUCLEOTIDE SEQUENCE [LARGE SCALE GENOMIC DNA]</scope>
    <source>
        <strain evidence="4 5">NRRL Y-17804</strain>
    </source>
</reference>
<dbReference type="Gene3D" id="2.130.10.10">
    <property type="entry name" value="YVTN repeat-like/Quinoprotein amine dehydrogenase"/>
    <property type="match status" value="1"/>
</dbReference>
<dbReference type="Pfam" id="PF00400">
    <property type="entry name" value="WD40"/>
    <property type="match status" value="2"/>
</dbReference>
<dbReference type="EMBL" id="BACD03000071">
    <property type="protein sequence ID" value="GAO52514.1"/>
    <property type="molecule type" value="Genomic_DNA"/>
</dbReference>
<dbReference type="PROSITE" id="PS51257">
    <property type="entry name" value="PROKAR_LIPOPROTEIN"/>
    <property type="match status" value="1"/>
</dbReference>
<evidence type="ECO:0000256" key="2">
    <source>
        <dbReference type="ARBA" id="ARBA00022737"/>
    </source>
</evidence>
<comment type="caution">
    <text evidence="4">The sequence shown here is derived from an EMBL/GenBank/DDBJ whole genome shotgun (WGS) entry which is preliminary data.</text>
</comment>
<dbReference type="AlphaFoldDB" id="A0A0E9NRM6"/>
<dbReference type="PANTHER" id="PTHR19848">
    <property type="entry name" value="WD40 REPEAT PROTEIN"/>
    <property type="match status" value="1"/>
</dbReference>
<feature type="repeat" description="WD" evidence="3">
    <location>
        <begin position="10"/>
        <end position="51"/>
    </location>
</feature>
<keyword evidence="1 3" id="KW-0853">WD repeat</keyword>
<evidence type="ECO:0000313" key="4">
    <source>
        <dbReference type="EMBL" id="GAO52514.1"/>
    </source>
</evidence>
<name>A0A0E9NRM6_SAICN</name>
<proteinExistence type="predicted"/>
<dbReference type="SUPFAM" id="SSF50978">
    <property type="entry name" value="WD40 repeat-like"/>
    <property type="match status" value="1"/>
</dbReference>
<evidence type="ECO:0000256" key="3">
    <source>
        <dbReference type="PROSITE-ProRule" id="PRU00221"/>
    </source>
</evidence>
<dbReference type="STRING" id="698492.A0A0E9NRM6"/>
<dbReference type="SMART" id="SM00320">
    <property type="entry name" value="WD40"/>
    <property type="match status" value="2"/>
</dbReference>
<sequence>MKVHCADDTALEHPDFVQDILVTPTGSWAVTACRDEEVRVFDIGSGSLVKVIKGHYDEVSAQAMWGNMLASASLDGTIRQWSMVKPMCEQ</sequence>
<keyword evidence="5" id="KW-1185">Reference proteome</keyword>
<organism evidence="4 5">
    <name type="scientific">Saitoella complicata (strain BCRC 22490 / CBS 7301 / JCM 7358 / NBRC 10748 / NRRL Y-17804)</name>
    <dbReference type="NCBI Taxonomy" id="698492"/>
    <lineage>
        <taxon>Eukaryota</taxon>
        <taxon>Fungi</taxon>
        <taxon>Dikarya</taxon>
        <taxon>Ascomycota</taxon>
        <taxon>Taphrinomycotina</taxon>
        <taxon>Taphrinomycotina incertae sedis</taxon>
        <taxon>Saitoella</taxon>
    </lineage>
</organism>
<evidence type="ECO:0000313" key="5">
    <source>
        <dbReference type="Proteomes" id="UP000033140"/>
    </source>
</evidence>
<reference evidence="4 5" key="1">
    <citation type="journal article" date="2011" name="J. Gen. Appl. Microbiol.">
        <title>Draft genome sequencing of the enigmatic yeast Saitoella complicata.</title>
        <authorList>
            <person name="Nishida H."/>
            <person name="Hamamoto M."/>
            <person name="Sugiyama J."/>
        </authorList>
    </citation>
    <scope>NUCLEOTIDE SEQUENCE [LARGE SCALE GENOMIC DNA]</scope>
    <source>
        <strain evidence="4 5">NRRL Y-17804</strain>
    </source>
</reference>
<keyword evidence="2" id="KW-0677">Repeat</keyword>
<dbReference type="Proteomes" id="UP000033140">
    <property type="component" value="Unassembled WGS sequence"/>
</dbReference>
<reference evidence="4 5" key="2">
    <citation type="journal article" date="2014" name="J. Gen. Appl. Microbiol.">
        <title>The early diverging ascomycetous budding yeast Saitoella complicata has three histone deacetylases belonging to the Clr6, Hos2, and Rpd3 lineages.</title>
        <authorList>
            <person name="Nishida H."/>
            <person name="Matsumoto T."/>
            <person name="Kondo S."/>
            <person name="Hamamoto M."/>
            <person name="Yoshikawa H."/>
        </authorList>
    </citation>
    <scope>NUCLEOTIDE SEQUENCE [LARGE SCALE GENOMIC DNA]</scope>
    <source>
        <strain evidence="4 5">NRRL Y-17804</strain>
    </source>
</reference>
<evidence type="ECO:0000256" key="1">
    <source>
        <dbReference type="ARBA" id="ARBA00022574"/>
    </source>
</evidence>
<gene>
    <name evidence="4" type="ORF">G7K_6588-t1</name>
</gene>
<dbReference type="InterPro" id="IPR015943">
    <property type="entry name" value="WD40/YVTN_repeat-like_dom_sf"/>
</dbReference>
<dbReference type="PANTHER" id="PTHR19848:SF8">
    <property type="entry name" value="F-BOX AND WD REPEAT DOMAIN CONTAINING 7"/>
    <property type="match status" value="1"/>
</dbReference>